<protein>
    <submittedName>
        <fullName evidence="1">Uncharacterized protein</fullName>
    </submittedName>
</protein>
<evidence type="ECO:0000313" key="1">
    <source>
        <dbReference type="EMBL" id="OCT61177.1"/>
    </source>
</evidence>
<reference evidence="2" key="1">
    <citation type="journal article" date="2016" name="Nature">
        <title>Genome evolution in the allotetraploid frog Xenopus laevis.</title>
        <authorList>
            <person name="Session A.M."/>
            <person name="Uno Y."/>
            <person name="Kwon T."/>
            <person name="Chapman J.A."/>
            <person name="Toyoda A."/>
            <person name="Takahashi S."/>
            <person name="Fukui A."/>
            <person name="Hikosaka A."/>
            <person name="Suzuki A."/>
            <person name="Kondo M."/>
            <person name="van Heeringen S.J."/>
            <person name="Quigley I."/>
            <person name="Heinz S."/>
            <person name="Ogino H."/>
            <person name="Ochi H."/>
            <person name="Hellsten U."/>
            <person name="Lyons J.B."/>
            <person name="Simakov O."/>
            <person name="Putnam N."/>
            <person name="Stites J."/>
            <person name="Kuroki Y."/>
            <person name="Tanaka T."/>
            <person name="Michiue T."/>
            <person name="Watanabe M."/>
            <person name="Bogdanovic O."/>
            <person name="Lister R."/>
            <person name="Georgiou G."/>
            <person name="Paranjpe S.S."/>
            <person name="van Kruijsbergen I."/>
            <person name="Shu S."/>
            <person name="Carlson J."/>
            <person name="Kinoshita T."/>
            <person name="Ohta Y."/>
            <person name="Mawaribuchi S."/>
            <person name="Jenkins J."/>
            <person name="Grimwood J."/>
            <person name="Schmutz J."/>
            <person name="Mitros T."/>
            <person name="Mozaffari S.V."/>
            <person name="Suzuki Y."/>
            <person name="Haramoto Y."/>
            <person name="Yamamoto T.S."/>
            <person name="Takagi C."/>
            <person name="Heald R."/>
            <person name="Miller K."/>
            <person name="Haudenschild C."/>
            <person name="Kitzman J."/>
            <person name="Nakayama T."/>
            <person name="Izutsu Y."/>
            <person name="Robert J."/>
            <person name="Fortriede J."/>
            <person name="Burns K."/>
            <person name="Lotay V."/>
            <person name="Karimi K."/>
            <person name="Yasuoka Y."/>
            <person name="Dichmann D.S."/>
            <person name="Flajnik M.F."/>
            <person name="Houston D.W."/>
            <person name="Shendure J."/>
            <person name="DuPasquier L."/>
            <person name="Vize P.D."/>
            <person name="Zorn A.M."/>
            <person name="Ito M."/>
            <person name="Marcotte E.M."/>
            <person name="Wallingford J.B."/>
            <person name="Ito Y."/>
            <person name="Asashima M."/>
            <person name="Ueno N."/>
            <person name="Matsuda Y."/>
            <person name="Veenstra G.J."/>
            <person name="Fujiyama A."/>
            <person name="Harland R.M."/>
            <person name="Taira M."/>
            <person name="Rokhsar D.S."/>
        </authorList>
    </citation>
    <scope>NUCLEOTIDE SEQUENCE [LARGE SCALE GENOMIC DNA]</scope>
    <source>
        <strain evidence="2">J</strain>
    </source>
</reference>
<evidence type="ECO:0000313" key="2">
    <source>
        <dbReference type="Proteomes" id="UP000694892"/>
    </source>
</evidence>
<sequence length="114" mass="12600">MPKQPPTSPINSNCLSHLTAGPMAFAIIPDFKSGPTCTVTVFMDMCLGQEAKKYESTTEADLYFVLFGVVCFSLNTCLNVKEIVVHQQLVDHAFSILNLSYMNRIKCGILHSLI</sequence>
<name>A0A974BV10_XENLA</name>
<accession>A0A974BV10</accession>
<dbReference type="Proteomes" id="UP000694892">
    <property type="component" value="Chromosome 9_10S"/>
</dbReference>
<dbReference type="EMBL" id="CM004483">
    <property type="protein sequence ID" value="OCT61177.1"/>
    <property type="molecule type" value="Genomic_DNA"/>
</dbReference>
<dbReference type="AlphaFoldDB" id="A0A974BV10"/>
<organism evidence="1 2">
    <name type="scientific">Xenopus laevis</name>
    <name type="common">African clawed frog</name>
    <dbReference type="NCBI Taxonomy" id="8355"/>
    <lineage>
        <taxon>Eukaryota</taxon>
        <taxon>Metazoa</taxon>
        <taxon>Chordata</taxon>
        <taxon>Craniata</taxon>
        <taxon>Vertebrata</taxon>
        <taxon>Euteleostomi</taxon>
        <taxon>Amphibia</taxon>
        <taxon>Batrachia</taxon>
        <taxon>Anura</taxon>
        <taxon>Pipoidea</taxon>
        <taxon>Pipidae</taxon>
        <taxon>Xenopodinae</taxon>
        <taxon>Xenopus</taxon>
        <taxon>Xenopus</taxon>
    </lineage>
</organism>
<proteinExistence type="predicted"/>
<gene>
    <name evidence="1" type="ORF">XELAEV_18047200mg</name>
</gene>